<keyword evidence="9" id="KW-1185">Reference proteome</keyword>
<feature type="transmembrane region" description="Helical" evidence="7">
    <location>
        <begin position="189"/>
        <end position="211"/>
    </location>
</feature>
<evidence type="ECO:0000256" key="5">
    <source>
        <dbReference type="ARBA" id="ARBA00023136"/>
    </source>
</evidence>
<dbReference type="RefSeq" id="WP_346074180.1">
    <property type="nucleotide sequence ID" value="NZ_BAAAHU010000072.1"/>
</dbReference>
<feature type="compositionally biased region" description="Basic and acidic residues" evidence="6">
    <location>
        <begin position="336"/>
        <end position="347"/>
    </location>
</feature>
<evidence type="ECO:0000256" key="1">
    <source>
        <dbReference type="ARBA" id="ARBA00004651"/>
    </source>
</evidence>
<dbReference type="Pfam" id="PF09678">
    <property type="entry name" value="Caa3_CtaG"/>
    <property type="match status" value="1"/>
</dbReference>
<dbReference type="InterPro" id="IPR019108">
    <property type="entry name" value="Caa3_assmbl_CtaG-rel"/>
</dbReference>
<evidence type="ECO:0000256" key="7">
    <source>
        <dbReference type="SAM" id="Phobius"/>
    </source>
</evidence>
<gene>
    <name evidence="8" type="ORF">GCM10009564_49900</name>
</gene>
<feature type="transmembrane region" description="Helical" evidence="7">
    <location>
        <begin position="125"/>
        <end position="145"/>
    </location>
</feature>
<evidence type="ECO:0000313" key="9">
    <source>
        <dbReference type="Proteomes" id="UP001501072"/>
    </source>
</evidence>
<organism evidence="8 9">
    <name type="scientific">Streptomyces thermogriseus</name>
    <dbReference type="NCBI Taxonomy" id="75292"/>
    <lineage>
        <taxon>Bacteria</taxon>
        <taxon>Bacillati</taxon>
        <taxon>Actinomycetota</taxon>
        <taxon>Actinomycetes</taxon>
        <taxon>Kitasatosporales</taxon>
        <taxon>Streptomycetaceae</taxon>
        <taxon>Streptomyces</taxon>
    </lineage>
</organism>
<dbReference type="EMBL" id="BAAAHU010000072">
    <property type="protein sequence ID" value="GAA1015961.1"/>
    <property type="molecule type" value="Genomic_DNA"/>
</dbReference>
<evidence type="ECO:0008006" key="10">
    <source>
        <dbReference type="Google" id="ProtNLM"/>
    </source>
</evidence>
<comment type="caution">
    <text evidence="8">The sequence shown here is derived from an EMBL/GenBank/DDBJ whole genome shotgun (WGS) entry which is preliminary data.</text>
</comment>
<evidence type="ECO:0000256" key="4">
    <source>
        <dbReference type="ARBA" id="ARBA00022989"/>
    </source>
</evidence>
<accession>A0ABN1T5L0</accession>
<feature type="compositionally biased region" description="Pro residues" evidence="6">
    <location>
        <begin position="292"/>
        <end position="301"/>
    </location>
</feature>
<comment type="subcellular location">
    <subcellularLocation>
        <location evidence="1">Cell membrane</location>
        <topology evidence="1">Multi-pass membrane protein</topology>
    </subcellularLocation>
</comment>
<feature type="transmembrane region" description="Helical" evidence="7">
    <location>
        <begin position="51"/>
        <end position="71"/>
    </location>
</feature>
<feature type="region of interest" description="Disordered" evidence="6">
    <location>
        <begin position="254"/>
        <end position="369"/>
    </location>
</feature>
<reference evidence="8 9" key="1">
    <citation type="journal article" date="2019" name="Int. J. Syst. Evol. Microbiol.">
        <title>The Global Catalogue of Microorganisms (GCM) 10K type strain sequencing project: providing services to taxonomists for standard genome sequencing and annotation.</title>
        <authorList>
            <consortium name="The Broad Institute Genomics Platform"/>
            <consortium name="The Broad Institute Genome Sequencing Center for Infectious Disease"/>
            <person name="Wu L."/>
            <person name="Ma J."/>
        </authorList>
    </citation>
    <scope>NUCLEOTIDE SEQUENCE [LARGE SCALE GENOMIC DNA]</scope>
    <source>
        <strain evidence="8 9">JCM 11269</strain>
    </source>
</reference>
<feature type="transmembrane region" description="Helical" evidence="7">
    <location>
        <begin position="12"/>
        <end position="31"/>
    </location>
</feature>
<evidence type="ECO:0000256" key="6">
    <source>
        <dbReference type="SAM" id="MobiDB-lite"/>
    </source>
</evidence>
<feature type="transmembrane region" description="Helical" evidence="7">
    <location>
        <begin position="157"/>
        <end position="177"/>
    </location>
</feature>
<proteinExistence type="predicted"/>
<protein>
    <recommendedName>
        <fullName evidence="10">Cytochrome c oxidase assembly protein</fullName>
    </recommendedName>
</protein>
<keyword evidence="2" id="KW-1003">Cell membrane</keyword>
<keyword evidence="5 7" id="KW-0472">Membrane</keyword>
<sequence>MHTHTATGGTVPSPSTIVLVLVAAAAGHLLLVRRARRRNPALPPGRPRSGLFLGGLALLAVALLPPLGPAAHTDFRAHMAQHLLIGMYAPLALVLSAPVTLLLRALPPARARLVVAVMRSRCARVLAHPLVALALSTGGLVPLYFTPLFDASLEHPAGHWLLHAHFLLSGCLFAYVVAGPDPAPHRPGVRARLVYLGVAVAVHALVAQALYGGFLVGVHAPVEHLRQGAEIMYYGGDLAELLLAAALVTTWRPGRPSPGDPAGRRGFAPVPPSSVRGGRRSGRAAFGRAPHHPAPSVPDVPLPQAMPQWTGAAQHAGGPGRVRREFPVNKPPECLPEGRRPRPERLLSRSFGPSGPPDPPPPGCHRSPR</sequence>
<feature type="transmembrane region" description="Helical" evidence="7">
    <location>
        <begin position="83"/>
        <end position="104"/>
    </location>
</feature>
<evidence type="ECO:0000313" key="8">
    <source>
        <dbReference type="EMBL" id="GAA1015961.1"/>
    </source>
</evidence>
<keyword evidence="3 7" id="KW-0812">Transmembrane</keyword>
<dbReference type="Proteomes" id="UP001501072">
    <property type="component" value="Unassembled WGS sequence"/>
</dbReference>
<feature type="compositionally biased region" description="Pro residues" evidence="6">
    <location>
        <begin position="354"/>
        <end position="363"/>
    </location>
</feature>
<keyword evidence="4 7" id="KW-1133">Transmembrane helix</keyword>
<evidence type="ECO:0000256" key="2">
    <source>
        <dbReference type="ARBA" id="ARBA00022475"/>
    </source>
</evidence>
<evidence type="ECO:0000256" key="3">
    <source>
        <dbReference type="ARBA" id="ARBA00022692"/>
    </source>
</evidence>
<name>A0ABN1T5L0_9ACTN</name>